<accession>A0A7Y9E2M4</accession>
<keyword evidence="4 7" id="KW-0812">Transmembrane</keyword>
<dbReference type="RefSeq" id="WP_179797093.1">
    <property type="nucleotide sequence ID" value="NZ_BAABHP010000002.1"/>
</dbReference>
<dbReference type="GO" id="GO:0005886">
    <property type="term" value="C:plasma membrane"/>
    <property type="evidence" value="ECO:0007669"/>
    <property type="project" value="UniProtKB-SubCell"/>
</dbReference>
<evidence type="ECO:0000256" key="2">
    <source>
        <dbReference type="ARBA" id="ARBA00022448"/>
    </source>
</evidence>
<feature type="transmembrane region" description="Helical" evidence="7">
    <location>
        <begin position="159"/>
        <end position="180"/>
    </location>
</feature>
<dbReference type="Pfam" id="PF07690">
    <property type="entry name" value="MFS_1"/>
    <property type="match status" value="1"/>
</dbReference>
<keyword evidence="6 7" id="KW-0472">Membrane</keyword>
<dbReference type="PROSITE" id="PS50850">
    <property type="entry name" value="MFS"/>
    <property type="match status" value="1"/>
</dbReference>
<feature type="transmembrane region" description="Helical" evidence="7">
    <location>
        <begin position="111"/>
        <end position="130"/>
    </location>
</feature>
<comment type="caution">
    <text evidence="9">The sequence shown here is derived from an EMBL/GenBank/DDBJ whole genome shotgun (WGS) entry which is preliminary data.</text>
</comment>
<feature type="transmembrane region" description="Helical" evidence="7">
    <location>
        <begin position="87"/>
        <end position="105"/>
    </location>
</feature>
<feature type="transmembrane region" description="Helical" evidence="7">
    <location>
        <begin position="369"/>
        <end position="393"/>
    </location>
</feature>
<feature type="transmembrane region" description="Helical" evidence="7">
    <location>
        <begin position="333"/>
        <end position="357"/>
    </location>
</feature>
<dbReference type="AlphaFoldDB" id="A0A7Y9E2M4"/>
<keyword evidence="3" id="KW-1003">Cell membrane</keyword>
<evidence type="ECO:0000313" key="10">
    <source>
        <dbReference type="Proteomes" id="UP000535890"/>
    </source>
</evidence>
<evidence type="ECO:0000256" key="7">
    <source>
        <dbReference type="SAM" id="Phobius"/>
    </source>
</evidence>
<evidence type="ECO:0000256" key="3">
    <source>
        <dbReference type="ARBA" id="ARBA00022475"/>
    </source>
</evidence>
<dbReference type="InterPro" id="IPR036259">
    <property type="entry name" value="MFS_trans_sf"/>
</dbReference>
<dbReference type="Proteomes" id="UP000535890">
    <property type="component" value="Unassembled WGS sequence"/>
</dbReference>
<dbReference type="PANTHER" id="PTHR43045:SF2">
    <property type="entry name" value="INNER MEMBRANE METABOLITE TRANSPORT PROTEIN YHJE"/>
    <property type="match status" value="1"/>
</dbReference>
<dbReference type="PANTHER" id="PTHR43045">
    <property type="entry name" value="SHIKIMATE TRANSPORTER"/>
    <property type="match status" value="1"/>
</dbReference>
<dbReference type="InterPro" id="IPR011701">
    <property type="entry name" value="MFS"/>
</dbReference>
<gene>
    <name evidence="9" type="ORF">BJ983_005928</name>
</gene>
<feature type="transmembrane region" description="Helical" evidence="7">
    <location>
        <begin position="308"/>
        <end position="327"/>
    </location>
</feature>
<feature type="domain" description="Major facilitator superfamily (MFS) profile" evidence="8">
    <location>
        <begin position="14"/>
        <end position="424"/>
    </location>
</feature>
<dbReference type="InterPro" id="IPR005829">
    <property type="entry name" value="Sugar_transporter_CS"/>
</dbReference>
<feature type="transmembrane region" description="Helical" evidence="7">
    <location>
        <begin position="55"/>
        <end position="75"/>
    </location>
</feature>
<dbReference type="PROSITE" id="PS00216">
    <property type="entry name" value="SUGAR_TRANSPORT_1"/>
    <property type="match status" value="1"/>
</dbReference>
<feature type="transmembrane region" description="Helical" evidence="7">
    <location>
        <begin position="276"/>
        <end position="299"/>
    </location>
</feature>
<evidence type="ECO:0000259" key="8">
    <source>
        <dbReference type="PROSITE" id="PS50850"/>
    </source>
</evidence>
<keyword evidence="5 7" id="KW-1133">Transmembrane helix</keyword>
<name>A0A7Y9E2M4_9PSEU</name>
<keyword evidence="2" id="KW-0813">Transport</keyword>
<comment type="subcellular location">
    <subcellularLocation>
        <location evidence="1">Cell membrane</location>
        <topology evidence="1">Multi-pass membrane protein</topology>
    </subcellularLocation>
</comment>
<reference evidence="9 10" key="1">
    <citation type="submission" date="2020-07" db="EMBL/GenBank/DDBJ databases">
        <title>Sequencing the genomes of 1000 actinobacteria strains.</title>
        <authorList>
            <person name="Klenk H.-P."/>
        </authorList>
    </citation>
    <scope>NUCLEOTIDE SEQUENCE [LARGE SCALE GENOMIC DNA]</scope>
    <source>
        <strain evidence="9 10">DSM 45772</strain>
    </source>
</reference>
<evidence type="ECO:0000256" key="1">
    <source>
        <dbReference type="ARBA" id="ARBA00004651"/>
    </source>
</evidence>
<dbReference type="GO" id="GO:0022857">
    <property type="term" value="F:transmembrane transporter activity"/>
    <property type="evidence" value="ECO:0007669"/>
    <property type="project" value="InterPro"/>
</dbReference>
<feature type="transmembrane region" description="Helical" evidence="7">
    <location>
        <begin position="14"/>
        <end position="35"/>
    </location>
</feature>
<feature type="transmembrane region" description="Helical" evidence="7">
    <location>
        <begin position="186"/>
        <end position="206"/>
    </location>
</feature>
<evidence type="ECO:0000256" key="4">
    <source>
        <dbReference type="ARBA" id="ARBA00022692"/>
    </source>
</evidence>
<dbReference type="CDD" id="cd17369">
    <property type="entry name" value="MFS_ShiA_like"/>
    <property type="match status" value="1"/>
</dbReference>
<evidence type="ECO:0000256" key="6">
    <source>
        <dbReference type="ARBA" id="ARBA00023136"/>
    </source>
</evidence>
<protein>
    <submittedName>
        <fullName evidence="9">Metabolite-proton symporter</fullName>
    </submittedName>
</protein>
<sequence length="442" mass="45865">MATEPADTSHARRVAIASAIGTIIEFYEFSIYATAAALVFSRTFFPSLGGLQGTVVAFATFGVAFVVRPLGAVVFGHLGDRKGRKNTLVWSLLLMGVATIGIGLLPSAATIGVAAPVLLVALRIVQGLALGGEWAGASLMTTESSPAGKRAKYGIGPQLGPAIGFILSSVTFLVVTATLSPEQFVAWGWRVPFLASAVLIVIGFVIRVRLHESPVFASDATVIEKSTRLPMSELFSRQLRVLLLASGGSIALFALFYVVVAFLPTYGTQTLGFSQSAVLLVSIGGAIVGGVTVVISAVLSDRLGRKRVLLPANVLCLIAALLFFPVISAGHIAWYVTGVFVLQAAVGAAYGPLAAFLPELFATRYRYTGAGLAYNIATVLGASLTPIVAAVLISSYGAWAVTIYLVALCLVTLACLAASRETARTGLVTDSATQSDAAVPAP</sequence>
<dbReference type="SUPFAM" id="SSF103473">
    <property type="entry name" value="MFS general substrate transporter"/>
    <property type="match status" value="1"/>
</dbReference>
<evidence type="ECO:0000313" key="9">
    <source>
        <dbReference type="EMBL" id="NYD39826.1"/>
    </source>
</evidence>
<proteinExistence type="predicted"/>
<dbReference type="Gene3D" id="1.20.1250.20">
    <property type="entry name" value="MFS general substrate transporter like domains"/>
    <property type="match status" value="2"/>
</dbReference>
<feature type="transmembrane region" description="Helical" evidence="7">
    <location>
        <begin position="399"/>
        <end position="418"/>
    </location>
</feature>
<keyword evidence="10" id="KW-1185">Reference proteome</keyword>
<feature type="transmembrane region" description="Helical" evidence="7">
    <location>
        <begin position="241"/>
        <end position="264"/>
    </location>
</feature>
<organism evidence="9 10">
    <name type="scientific">Actinomycetospora corticicola</name>
    <dbReference type="NCBI Taxonomy" id="663602"/>
    <lineage>
        <taxon>Bacteria</taxon>
        <taxon>Bacillati</taxon>
        <taxon>Actinomycetota</taxon>
        <taxon>Actinomycetes</taxon>
        <taxon>Pseudonocardiales</taxon>
        <taxon>Pseudonocardiaceae</taxon>
        <taxon>Actinomycetospora</taxon>
    </lineage>
</organism>
<evidence type="ECO:0000256" key="5">
    <source>
        <dbReference type="ARBA" id="ARBA00022989"/>
    </source>
</evidence>
<dbReference type="EMBL" id="JACCBN010000001">
    <property type="protein sequence ID" value="NYD39826.1"/>
    <property type="molecule type" value="Genomic_DNA"/>
</dbReference>
<dbReference type="InterPro" id="IPR020846">
    <property type="entry name" value="MFS_dom"/>
</dbReference>